<protein>
    <submittedName>
        <fullName evidence="3">Uncharacterized protein</fullName>
    </submittedName>
</protein>
<sequence>MIERQERNRRSVHFEPNQSEQVQDTQQTTNPRQGSNPLFPVPLVFSLPEPQPVPIPAKDPDTGASLPHRPPIRRKSWARLKTPPPPAEERTSKIENESVPFSFAVPMDNAFEGGELDGDPLSGRSRSEDDEAPFVRKDAEERVSTTPIPYPGSNPPRADDRATAPFHESYQLESRVFDYGTRAKAAASDGRVALHRQGFIKSALALSAVAAGTAAEAVITGLELEFNNLSIPMKAVTTGALAALALATVLCAHRTYADFKKWKRCKPVFWNESNFVTQPASTYASLESSYLWSGGINSGASTGNS</sequence>
<evidence type="ECO:0000256" key="1">
    <source>
        <dbReference type="SAM" id="MobiDB-lite"/>
    </source>
</evidence>
<feature type="compositionally biased region" description="Low complexity" evidence="1">
    <location>
        <begin position="37"/>
        <end position="48"/>
    </location>
</feature>
<dbReference type="Proteomes" id="UP000317550">
    <property type="component" value="Chromosome"/>
</dbReference>
<feature type="compositionally biased region" description="Basic and acidic residues" evidence="1">
    <location>
        <begin position="1"/>
        <end position="13"/>
    </location>
</feature>
<keyword evidence="2" id="KW-0472">Membrane</keyword>
<proteinExistence type="predicted"/>
<feature type="region of interest" description="Disordered" evidence="1">
    <location>
        <begin position="1"/>
        <end position="98"/>
    </location>
</feature>
<keyword evidence="2" id="KW-1133">Transmembrane helix</keyword>
<evidence type="ECO:0000313" key="3">
    <source>
        <dbReference type="EMBL" id="QDQ27843.1"/>
    </source>
</evidence>
<evidence type="ECO:0000256" key="2">
    <source>
        <dbReference type="SAM" id="Phobius"/>
    </source>
</evidence>
<dbReference type="AlphaFoldDB" id="A0A516SI70"/>
<keyword evidence="2" id="KW-0812">Transmembrane</keyword>
<feature type="compositionally biased region" description="Basic and acidic residues" evidence="1">
    <location>
        <begin position="133"/>
        <end position="143"/>
    </location>
</feature>
<gene>
    <name evidence="3" type="ORF">FNU76_16650</name>
</gene>
<keyword evidence="4" id="KW-1185">Reference proteome</keyword>
<name>A0A516SI70_9NEIS</name>
<evidence type="ECO:0000313" key="4">
    <source>
        <dbReference type="Proteomes" id="UP000317550"/>
    </source>
</evidence>
<feature type="compositionally biased region" description="Polar residues" evidence="1">
    <location>
        <begin position="16"/>
        <end position="36"/>
    </location>
</feature>
<feature type="transmembrane region" description="Helical" evidence="2">
    <location>
        <begin position="236"/>
        <end position="256"/>
    </location>
</feature>
<feature type="compositionally biased region" description="Basic and acidic residues" evidence="1">
    <location>
        <begin position="87"/>
        <end position="96"/>
    </location>
</feature>
<dbReference type="RefSeq" id="WP_144279231.1">
    <property type="nucleotide sequence ID" value="NZ_CP041730.1"/>
</dbReference>
<dbReference type="EMBL" id="CP041730">
    <property type="protein sequence ID" value="QDQ27843.1"/>
    <property type="molecule type" value="Genomic_DNA"/>
</dbReference>
<feature type="transmembrane region" description="Helical" evidence="2">
    <location>
        <begin position="203"/>
        <end position="224"/>
    </location>
</feature>
<accession>A0A516SI70</accession>
<dbReference type="KEGG" id="cari:FNU76_16650"/>
<organism evidence="3 4">
    <name type="scientific">Chitinimonas arctica</name>
    <dbReference type="NCBI Taxonomy" id="2594795"/>
    <lineage>
        <taxon>Bacteria</taxon>
        <taxon>Pseudomonadati</taxon>
        <taxon>Pseudomonadota</taxon>
        <taxon>Betaproteobacteria</taxon>
        <taxon>Neisseriales</taxon>
        <taxon>Chitinibacteraceae</taxon>
        <taxon>Chitinimonas</taxon>
    </lineage>
</organism>
<feature type="region of interest" description="Disordered" evidence="1">
    <location>
        <begin position="110"/>
        <end position="158"/>
    </location>
</feature>
<reference evidence="4" key="1">
    <citation type="submission" date="2019-07" db="EMBL/GenBank/DDBJ databases">
        <title>Chitinimonas sp. nov., isolated from Ny-Alesund, arctica soil.</title>
        <authorList>
            <person name="Xu Q."/>
            <person name="Peng F."/>
        </authorList>
    </citation>
    <scope>NUCLEOTIDE SEQUENCE [LARGE SCALE GENOMIC DNA]</scope>
    <source>
        <strain evidence="4">R3-44</strain>
    </source>
</reference>